<dbReference type="GO" id="GO:0003677">
    <property type="term" value="F:DNA binding"/>
    <property type="evidence" value="ECO:0007669"/>
    <property type="project" value="UniProtKB-KW"/>
</dbReference>
<dbReference type="Gene3D" id="1.20.140.160">
    <property type="match status" value="1"/>
</dbReference>
<comment type="caution">
    <text evidence="8">The sequence shown here is derived from an EMBL/GenBank/DDBJ whole genome shotgun (WGS) entry which is preliminary data.</text>
</comment>
<sequence>MAEVESDELVLLNLPLVGHLVREVSQRVPVSVDRDDLRSAGMLALVAASKSYQAARGVPFSAYATTRIRGALVDELRSLDWASRSVRRRGREIEQTRQRLATALGEFPDDTLVAKELGMTLAEVRRADADADRAHVLSLHATDNDGAELVASRWPVPEDVVERTEKLAYVTAAVQELPERLRFVVEGYFLREQPMAELAAVLGVTESRISQLRAEAMVLMRAALESAYAAAQHAEGQVAGGVAARRRQSYVDAVAVRFAASARARTTSSASA</sequence>
<dbReference type="Pfam" id="PF04539">
    <property type="entry name" value="Sigma70_r3"/>
    <property type="match status" value="1"/>
</dbReference>
<evidence type="ECO:0000313" key="9">
    <source>
        <dbReference type="Proteomes" id="UP000473525"/>
    </source>
</evidence>
<evidence type="ECO:0000259" key="6">
    <source>
        <dbReference type="Pfam" id="PF04542"/>
    </source>
</evidence>
<dbReference type="Pfam" id="PF04542">
    <property type="entry name" value="Sigma70_r2"/>
    <property type="match status" value="1"/>
</dbReference>
<evidence type="ECO:0000259" key="5">
    <source>
        <dbReference type="Pfam" id="PF04539"/>
    </source>
</evidence>
<gene>
    <name evidence="8" type="ORF">GON03_13670</name>
</gene>
<dbReference type="InterPro" id="IPR013324">
    <property type="entry name" value="RNA_pol_sigma_r3/r4-like"/>
</dbReference>
<protein>
    <submittedName>
        <fullName evidence="8">Sigma-70 family RNA polymerase sigma factor</fullName>
    </submittedName>
</protein>
<evidence type="ECO:0000313" key="8">
    <source>
        <dbReference type="EMBL" id="MVQ50230.1"/>
    </source>
</evidence>
<keyword evidence="3" id="KW-0238">DNA-binding</keyword>
<name>A0A6L6XSP4_9ACTN</name>
<evidence type="ECO:0000256" key="1">
    <source>
        <dbReference type="ARBA" id="ARBA00023015"/>
    </source>
</evidence>
<dbReference type="PIRSF" id="PIRSF000770">
    <property type="entry name" value="RNA_pol_sigma-SigE/K"/>
    <property type="match status" value="1"/>
</dbReference>
<dbReference type="SUPFAM" id="SSF88946">
    <property type="entry name" value="Sigma2 domain of RNA polymerase sigma factors"/>
    <property type="match status" value="1"/>
</dbReference>
<keyword evidence="1" id="KW-0805">Transcription regulation</keyword>
<dbReference type="InterPro" id="IPR014284">
    <property type="entry name" value="RNA_pol_sigma-70_dom"/>
</dbReference>
<dbReference type="SUPFAM" id="SSF88659">
    <property type="entry name" value="Sigma3 and sigma4 domains of RNA polymerase sigma factors"/>
    <property type="match status" value="2"/>
</dbReference>
<dbReference type="InterPro" id="IPR007630">
    <property type="entry name" value="RNA_pol_sigma70_r4"/>
</dbReference>
<dbReference type="InterPro" id="IPR000943">
    <property type="entry name" value="RNA_pol_sigma70"/>
</dbReference>
<dbReference type="InterPro" id="IPR007624">
    <property type="entry name" value="RNA_pol_sigma70_r3"/>
</dbReference>
<accession>A0A6L6XSP4</accession>
<keyword evidence="2" id="KW-0731">Sigma factor</keyword>
<evidence type="ECO:0000256" key="4">
    <source>
        <dbReference type="ARBA" id="ARBA00023163"/>
    </source>
</evidence>
<evidence type="ECO:0000259" key="7">
    <source>
        <dbReference type="Pfam" id="PF04545"/>
    </source>
</evidence>
<keyword evidence="4" id="KW-0804">Transcription</keyword>
<dbReference type="InterPro" id="IPR007627">
    <property type="entry name" value="RNA_pol_sigma70_r2"/>
</dbReference>
<dbReference type="EMBL" id="WSEK01000004">
    <property type="protein sequence ID" value="MVQ50230.1"/>
    <property type="molecule type" value="Genomic_DNA"/>
</dbReference>
<dbReference type="Pfam" id="PF04545">
    <property type="entry name" value="Sigma70_r4"/>
    <property type="match status" value="1"/>
</dbReference>
<feature type="domain" description="RNA polymerase sigma-70 region 3" evidence="5">
    <location>
        <begin position="91"/>
        <end position="148"/>
    </location>
</feature>
<organism evidence="8 9">
    <name type="scientific">Nocardioides agri</name>
    <dbReference type="NCBI Taxonomy" id="2682843"/>
    <lineage>
        <taxon>Bacteria</taxon>
        <taxon>Bacillati</taxon>
        <taxon>Actinomycetota</taxon>
        <taxon>Actinomycetes</taxon>
        <taxon>Propionibacteriales</taxon>
        <taxon>Nocardioidaceae</taxon>
        <taxon>Nocardioides</taxon>
    </lineage>
</organism>
<evidence type="ECO:0000256" key="3">
    <source>
        <dbReference type="ARBA" id="ARBA00023125"/>
    </source>
</evidence>
<dbReference type="AlphaFoldDB" id="A0A6L6XSP4"/>
<keyword evidence="9" id="KW-1185">Reference proteome</keyword>
<feature type="domain" description="RNA polymerase sigma-70 region 2" evidence="6">
    <location>
        <begin position="11"/>
        <end position="81"/>
    </location>
</feature>
<dbReference type="GO" id="GO:0016987">
    <property type="term" value="F:sigma factor activity"/>
    <property type="evidence" value="ECO:0007669"/>
    <property type="project" value="UniProtKB-KW"/>
</dbReference>
<dbReference type="Gene3D" id="1.10.1740.10">
    <property type="match status" value="1"/>
</dbReference>
<evidence type="ECO:0000256" key="2">
    <source>
        <dbReference type="ARBA" id="ARBA00023082"/>
    </source>
</evidence>
<proteinExistence type="predicted"/>
<dbReference type="PANTHER" id="PTHR30385">
    <property type="entry name" value="SIGMA FACTOR F FLAGELLAR"/>
    <property type="match status" value="1"/>
</dbReference>
<feature type="domain" description="RNA polymerase sigma-70 region 4" evidence="7">
    <location>
        <begin position="173"/>
        <end position="221"/>
    </location>
</feature>
<dbReference type="Proteomes" id="UP000473525">
    <property type="component" value="Unassembled WGS sequence"/>
</dbReference>
<dbReference type="NCBIfam" id="TIGR02937">
    <property type="entry name" value="sigma70-ECF"/>
    <property type="match status" value="1"/>
</dbReference>
<dbReference type="InterPro" id="IPR013325">
    <property type="entry name" value="RNA_pol_sigma_r2"/>
</dbReference>
<dbReference type="PANTHER" id="PTHR30385:SF7">
    <property type="entry name" value="RNA POLYMERASE SIGMA FACTOR FLIA"/>
    <property type="match status" value="1"/>
</dbReference>
<dbReference type="GO" id="GO:0006352">
    <property type="term" value="P:DNA-templated transcription initiation"/>
    <property type="evidence" value="ECO:0007669"/>
    <property type="project" value="InterPro"/>
</dbReference>
<reference evidence="8 9" key="1">
    <citation type="submission" date="2019-12" db="EMBL/GenBank/DDBJ databases">
        <authorList>
            <person name="Huq M.A."/>
        </authorList>
    </citation>
    <scope>NUCLEOTIDE SEQUENCE [LARGE SCALE GENOMIC DNA]</scope>
    <source>
        <strain evidence="8 9">MAH-18</strain>
    </source>
</reference>